<sequence>MVGEFGYCKSERAYIGWLRSAARKIWAKHPIRLEMLKENRKRLPNPKSGRMAFQCMCAHCKKYHPLEDLEVNHKNTVGTLTLENFGEYCERLLLIKPDELEILCKPCHEIVTYQERSGMTAEEAAIEKKVIAFFNKYPAAEQKRRFELAGMVPAKNQAERRLQLREYLRGKASNSGNCRT</sequence>
<dbReference type="KEGG" id="vg:77932596"/>
<keyword evidence="2" id="KW-1185">Reference proteome</keyword>
<dbReference type="Proteomes" id="UP000830307">
    <property type="component" value="Segment"/>
</dbReference>
<dbReference type="EMBL" id="OM810291">
    <property type="protein sequence ID" value="UOT58024.1"/>
    <property type="molecule type" value="Genomic_DNA"/>
</dbReference>
<evidence type="ECO:0000313" key="1">
    <source>
        <dbReference type="EMBL" id="UOT58024.1"/>
    </source>
</evidence>
<dbReference type="GeneID" id="77932596"/>
<accession>A0AAE9KIA1</accession>
<organism evidence="1 2">
    <name type="scientific">Aeromonas phage ZPAH14</name>
    <dbReference type="NCBI Taxonomy" id="2924887"/>
    <lineage>
        <taxon>Viruses</taxon>
        <taxon>Duplodnaviria</taxon>
        <taxon>Heunggongvirae</taxon>
        <taxon>Uroviricota</taxon>
        <taxon>Caudoviricetes</taxon>
        <taxon>Chaseviridae</taxon>
        <taxon>Nefertitivirinae</taxon>
        <taxon>Shantouvirus</taxon>
        <taxon>Shantouvirus ZPAH14</taxon>
    </lineage>
</organism>
<evidence type="ECO:0008006" key="3">
    <source>
        <dbReference type="Google" id="ProtNLM"/>
    </source>
</evidence>
<proteinExistence type="predicted"/>
<reference evidence="1" key="1">
    <citation type="submission" date="2022-02" db="EMBL/GenBank/DDBJ databases">
        <title>The Aeromonas hydrophila phage ZPAH14.</title>
        <authorList>
            <person name="Li J."/>
        </authorList>
    </citation>
    <scope>NUCLEOTIDE SEQUENCE</scope>
</reference>
<evidence type="ECO:0000313" key="2">
    <source>
        <dbReference type="Proteomes" id="UP000830307"/>
    </source>
</evidence>
<name>A0AAE9KIA1_9CAUD</name>
<protein>
    <recommendedName>
        <fullName evidence="3">HNH endonuclease</fullName>
    </recommendedName>
</protein>
<dbReference type="RefSeq" id="YP_010656733.1">
    <property type="nucleotide sequence ID" value="NC_070840.1"/>
</dbReference>